<feature type="region of interest" description="Disordered" evidence="21">
    <location>
        <begin position="2000"/>
        <end position="2269"/>
    </location>
</feature>
<dbReference type="InterPro" id="IPR000504">
    <property type="entry name" value="RRM_dom"/>
</dbReference>
<feature type="compositionally biased region" description="Basic and acidic residues" evidence="21">
    <location>
        <begin position="176"/>
        <end position="187"/>
    </location>
</feature>
<dbReference type="EC" id="3.1.3.36" evidence="7"/>
<evidence type="ECO:0000256" key="6">
    <source>
        <dbReference type="ARBA" id="ARBA00010801"/>
    </source>
</evidence>
<keyword evidence="25" id="KW-1185">Reference proteome</keyword>
<accession>A0A1V4J3Y8</accession>
<dbReference type="GO" id="GO:0000398">
    <property type="term" value="P:mRNA splicing, via spliceosome"/>
    <property type="evidence" value="ECO:0007669"/>
    <property type="project" value="InterPro"/>
</dbReference>
<feature type="compositionally biased region" description="Acidic residues" evidence="21">
    <location>
        <begin position="16"/>
        <end position="28"/>
    </location>
</feature>
<dbReference type="InterPro" id="IPR012890">
    <property type="entry name" value="GCFC2-like"/>
</dbReference>
<dbReference type="GO" id="GO:0004439">
    <property type="term" value="F:phosphatidylinositol-4,5-bisphosphate 5-phosphatase activity"/>
    <property type="evidence" value="ECO:0007669"/>
    <property type="project" value="UniProtKB-EC"/>
</dbReference>
<comment type="subunit">
    <text evidence="17">Interacts with ASH/GRB2. Interacts with PACSIN1, PACSIN2 and PACSIN3. Interacts with AMPH, SH3GL1, SH3GL2 and SH3GL3. Interacts with MYO1E (via SH3 domain). Interacts with BIN1 and DNM1. Interacts with EPS15.</text>
</comment>
<evidence type="ECO:0000256" key="19">
    <source>
        <dbReference type="ARBA" id="ARBA00077888"/>
    </source>
</evidence>
<evidence type="ECO:0000256" key="5">
    <source>
        <dbReference type="ARBA" id="ARBA00009678"/>
    </source>
</evidence>
<evidence type="ECO:0000256" key="7">
    <source>
        <dbReference type="ARBA" id="ARBA00013044"/>
    </source>
</evidence>
<evidence type="ECO:0000256" key="18">
    <source>
        <dbReference type="ARBA" id="ARBA00071146"/>
    </source>
</evidence>
<feature type="region of interest" description="Disordered" evidence="21">
    <location>
        <begin position="1"/>
        <end position="53"/>
    </location>
</feature>
<feature type="compositionally biased region" description="Basic residues" evidence="21">
    <location>
        <begin position="1"/>
        <end position="11"/>
    </location>
</feature>
<feature type="compositionally biased region" description="Basic and acidic residues" evidence="21">
    <location>
        <begin position="563"/>
        <end position="572"/>
    </location>
</feature>
<comment type="similarity">
    <text evidence="5">In the central section; belongs to the inositol 1,4,5-trisphosphate 5-phosphatase family.</text>
</comment>
<dbReference type="Pfam" id="PF02383">
    <property type="entry name" value="Syja_N"/>
    <property type="match status" value="1"/>
</dbReference>
<dbReference type="Gene3D" id="3.60.10.10">
    <property type="entry name" value="Endonuclease/exonuclease/phosphatase"/>
    <property type="match status" value="1"/>
</dbReference>
<dbReference type="GO" id="GO:0006897">
    <property type="term" value="P:endocytosis"/>
    <property type="evidence" value="ECO:0007669"/>
    <property type="project" value="UniProtKB-KW"/>
</dbReference>
<dbReference type="GO" id="GO:0003723">
    <property type="term" value="F:RNA binding"/>
    <property type="evidence" value="ECO:0007669"/>
    <property type="project" value="UniProtKB-UniRule"/>
</dbReference>
<feature type="compositionally biased region" description="Basic and acidic residues" evidence="21">
    <location>
        <begin position="580"/>
        <end position="592"/>
    </location>
</feature>
<evidence type="ECO:0000256" key="12">
    <source>
        <dbReference type="ARBA" id="ARBA00022801"/>
    </source>
</evidence>
<proteinExistence type="inferred from homology"/>
<feature type="region of interest" description="Disordered" evidence="21">
    <location>
        <begin position="176"/>
        <end position="240"/>
    </location>
</feature>
<dbReference type="GO" id="GO:0003352">
    <property type="term" value="P:regulation of cilium movement"/>
    <property type="evidence" value="ECO:0007669"/>
    <property type="project" value="InterPro"/>
</dbReference>
<evidence type="ECO:0000256" key="9">
    <source>
        <dbReference type="ARBA" id="ARBA00022490"/>
    </source>
</evidence>
<dbReference type="PANTHER" id="PTHR12214:SF2">
    <property type="entry name" value="PAX3- AND PAX7-BINDING PROTEIN 1"/>
    <property type="match status" value="1"/>
</dbReference>
<evidence type="ECO:0000256" key="11">
    <source>
        <dbReference type="ARBA" id="ARBA00022583"/>
    </source>
</evidence>
<feature type="region of interest" description="Disordered" evidence="21">
    <location>
        <begin position="2510"/>
        <end position="2565"/>
    </location>
</feature>
<protein>
    <recommendedName>
        <fullName evidence="18">Synaptojanin-1</fullName>
        <ecNumber evidence="7">3.1.3.36</ecNumber>
    </recommendedName>
    <alternativeName>
        <fullName evidence="19">Synaptic inositol 1,4,5-trisphosphate 5-phosphatase 1</fullName>
    </alternativeName>
</protein>
<evidence type="ECO:0000256" key="15">
    <source>
        <dbReference type="ARBA" id="ARBA00023242"/>
    </source>
</evidence>
<feature type="compositionally biased region" description="Low complexity" evidence="21">
    <location>
        <begin position="43"/>
        <end position="53"/>
    </location>
</feature>
<dbReference type="Pfam" id="PF07842">
    <property type="entry name" value="GCFC"/>
    <property type="match status" value="1"/>
</dbReference>
<feature type="compositionally biased region" description="Basic and acidic residues" evidence="21">
    <location>
        <begin position="284"/>
        <end position="293"/>
    </location>
</feature>
<dbReference type="Pfam" id="PF22669">
    <property type="entry name" value="Exo_endo_phos2"/>
    <property type="match status" value="1"/>
</dbReference>
<feature type="domain" description="RRM" evidence="22">
    <location>
        <begin position="1864"/>
        <end position="1941"/>
    </location>
</feature>
<keyword evidence="9" id="KW-0963">Cytoplasm</keyword>
<dbReference type="GO" id="GO:0005634">
    <property type="term" value="C:nucleus"/>
    <property type="evidence" value="ECO:0007669"/>
    <property type="project" value="UniProtKB-SubCell"/>
</dbReference>
<name>A0A1V4J3Y8_PATFA</name>
<dbReference type="InterPro" id="IPR012677">
    <property type="entry name" value="Nucleotide-bd_a/b_plait_sf"/>
</dbReference>
<keyword evidence="13 20" id="KW-0694">RNA-binding</keyword>
<evidence type="ECO:0000256" key="14">
    <source>
        <dbReference type="ARBA" id="ARBA00023098"/>
    </source>
</evidence>
<evidence type="ECO:0000256" key="10">
    <source>
        <dbReference type="ARBA" id="ARBA00022553"/>
    </source>
</evidence>
<dbReference type="GO" id="GO:0003677">
    <property type="term" value="F:DNA binding"/>
    <property type="evidence" value="ECO:0007669"/>
    <property type="project" value="InterPro"/>
</dbReference>
<evidence type="ECO:0000313" key="24">
    <source>
        <dbReference type="EMBL" id="OPJ66477.1"/>
    </source>
</evidence>
<evidence type="ECO:0000256" key="16">
    <source>
        <dbReference type="ARBA" id="ARBA00053493"/>
    </source>
</evidence>
<gene>
    <name evidence="24" type="primary">SYNJ1</name>
    <name evidence="24" type="ORF">AV530_016530</name>
</gene>
<comment type="catalytic activity">
    <reaction evidence="1">
        <text>a 1,2-diacyl-sn-glycero-3-phospho-(1D-myo-inositol-4,5-bisphosphate) + H2O = a 1,2-diacyl-sn-glycero-3-phospho-(1D-myo-inositol 4-phosphate) + phosphate</text>
        <dbReference type="Rhea" id="RHEA:22764"/>
        <dbReference type="ChEBI" id="CHEBI:15377"/>
        <dbReference type="ChEBI" id="CHEBI:43474"/>
        <dbReference type="ChEBI" id="CHEBI:58178"/>
        <dbReference type="ChEBI" id="CHEBI:58456"/>
        <dbReference type="EC" id="3.1.3.36"/>
    </reaction>
</comment>
<evidence type="ECO:0000256" key="8">
    <source>
        <dbReference type="ARBA" id="ARBA00022481"/>
    </source>
</evidence>
<dbReference type="SUPFAM" id="SSF56219">
    <property type="entry name" value="DNase I-like"/>
    <property type="match status" value="1"/>
</dbReference>
<keyword evidence="15" id="KW-0539">Nucleus</keyword>
<comment type="function">
    <text evidence="16">Phosphatase that acts on various phosphoinositides, including phosphatidylinositol 4-phosphate, phosphatidylinositol (4,5)-bisphosphate and phosphatidylinositol (3,4,5)-trisphosphate. Has a role in clathrin-mediated endocytosis. Hydrolyzes PIP2 bound to actin regulatory proteins resulting in the rearrangement of actin filaments downstream of tyrosine kinase and ASH/GRB2.</text>
</comment>
<dbReference type="CDD" id="cd09098">
    <property type="entry name" value="INPP5c_Synj1"/>
    <property type="match status" value="1"/>
</dbReference>
<dbReference type="PROSITE" id="PS50102">
    <property type="entry name" value="RRM"/>
    <property type="match status" value="1"/>
</dbReference>
<dbReference type="SUPFAM" id="SSF54928">
    <property type="entry name" value="RNA-binding domain, RBD"/>
    <property type="match status" value="1"/>
</dbReference>
<evidence type="ECO:0000256" key="13">
    <source>
        <dbReference type="ARBA" id="ARBA00022884"/>
    </source>
</evidence>
<dbReference type="InterPro" id="IPR015047">
    <property type="entry name" value="SYNJ1/2_RRM"/>
</dbReference>
<dbReference type="InterPro" id="IPR034971">
    <property type="entry name" value="SYNJ1_RRM"/>
</dbReference>
<feature type="compositionally biased region" description="Acidic residues" evidence="21">
    <location>
        <begin position="220"/>
        <end position="230"/>
    </location>
</feature>
<feature type="region of interest" description="Disordered" evidence="21">
    <location>
        <begin position="563"/>
        <end position="603"/>
    </location>
</feature>
<dbReference type="Proteomes" id="UP000190648">
    <property type="component" value="Unassembled WGS sequence"/>
</dbReference>
<dbReference type="FunFam" id="3.30.70.330:FF:000076">
    <property type="entry name" value="Synaptojanin-1 isoform 1"/>
    <property type="match status" value="1"/>
</dbReference>
<dbReference type="PROSITE" id="PS50275">
    <property type="entry name" value="SAC"/>
    <property type="match status" value="1"/>
</dbReference>
<reference evidence="24 25" key="1">
    <citation type="submission" date="2016-02" db="EMBL/GenBank/DDBJ databases">
        <title>Band-tailed pigeon sequencing and assembly.</title>
        <authorList>
            <person name="Soares A.E."/>
            <person name="Novak B.J."/>
            <person name="Rice E.S."/>
            <person name="O'Connell B."/>
            <person name="Chang D."/>
            <person name="Weber S."/>
            <person name="Shapiro B."/>
        </authorList>
    </citation>
    <scope>NUCLEOTIDE SEQUENCE [LARGE SCALE GENOMIC DNA]</scope>
    <source>
        <strain evidence="24">BTP2013</strain>
        <tissue evidence="24">Blood</tissue>
    </source>
</reference>
<evidence type="ECO:0000256" key="17">
    <source>
        <dbReference type="ARBA" id="ARBA00062418"/>
    </source>
</evidence>
<comment type="caution">
    <text evidence="24">The sequence shown here is derived from an EMBL/GenBank/DDBJ whole genome shotgun (WGS) entry which is preliminary data.</text>
</comment>
<dbReference type="InterPro" id="IPR036691">
    <property type="entry name" value="Endo/exonu/phosph_ase_sf"/>
</dbReference>
<dbReference type="GO" id="GO:0045944">
    <property type="term" value="P:positive regulation of transcription by RNA polymerase II"/>
    <property type="evidence" value="ECO:0007669"/>
    <property type="project" value="TreeGrafter"/>
</dbReference>
<feature type="compositionally biased region" description="Acidic residues" evidence="21">
    <location>
        <begin position="294"/>
        <end position="305"/>
    </location>
</feature>
<evidence type="ECO:0000256" key="20">
    <source>
        <dbReference type="PROSITE-ProRule" id="PRU00176"/>
    </source>
</evidence>
<keyword evidence="11" id="KW-0254">Endocytosis</keyword>
<dbReference type="Pfam" id="PF08952">
    <property type="entry name" value="DUF1866"/>
    <property type="match status" value="1"/>
</dbReference>
<keyword evidence="8" id="KW-0488">Methylation</keyword>
<evidence type="ECO:0000256" key="3">
    <source>
        <dbReference type="ARBA" id="ARBA00004556"/>
    </source>
</evidence>
<dbReference type="InterPro" id="IPR000300">
    <property type="entry name" value="IPPc"/>
</dbReference>
<dbReference type="STRING" id="372326.A0A1V4J3Y8"/>
<dbReference type="Pfam" id="PF11069">
    <property type="entry name" value="CFAP298"/>
    <property type="match status" value="1"/>
</dbReference>
<dbReference type="GO" id="GO:0046856">
    <property type="term" value="P:phosphatidylinositol dephosphorylation"/>
    <property type="evidence" value="ECO:0007669"/>
    <property type="project" value="InterPro"/>
</dbReference>
<dbReference type="SMART" id="SM00128">
    <property type="entry name" value="IPPc"/>
    <property type="match status" value="1"/>
</dbReference>
<dbReference type="SMART" id="SM01165">
    <property type="entry name" value="DUF1866"/>
    <property type="match status" value="1"/>
</dbReference>
<comment type="similarity">
    <text evidence="6">Belongs to the GCF family.</text>
</comment>
<evidence type="ECO:0000313" key="25">
    <source>
        <dbReference type="Proteomes" id="UP000190648"/>
    </source>
</evidence>
<comment type="subcellular location">
    <subcellularLocation>
        <location evidence="3">Cytoplasm</location>
        <location evidence="3">Perinuclear region</location>
    </subcellularLocation>
    <subcellularLocation>
        <location evidence="2">Nucleus</location>
    </subcellularLocation>
</comment>
<dbReference type="EMBL" id="LSYS01009367">
    <property type="protein sequence ID" value="OPJ66477.1"/>
    <property type="molecule type" value="Genomic_DNA"/>
</dbReference>
<evidence type="ECO:0000256" key="21">
    <source>
        <dbReference type="SAM" id="MobiDB-lite"/>
    </source>
</evidence>
<evidence type="ECO:0000259" key="23">
    <source>
        <dbReference type="PROSITE" id="PS50275"/>
    </source>
</evidence>
<comment type="similarity">
    <text evidence="4">Belongs to the synaptojanin family.</text>
</comment>
<dbReference type="GO" id="GO:0048471">
    <property type="term" value="C:perinuclear region of cytoplasm"/>
    <property type="evidence" value="ECO:0007669"/>
    <property type="project" value="UniProtKB-SubCell"/>
</dbReference>
<feature type="compositionally biased region" description="Acidic residues" evidence="21">
    <location>
        <begin position="327"/>
        <end position="344"/>
    </location>
</feature>
<dbReference type="InterPro" id="IPR035979">
    <property type="entry name" value="RBD_domain_sf"/>
</dbReference>
<dbReference type="OrthoDB" id="1925875at2759"/>
<keyword evidence="10" id="KW-0597">Phosphoprotein</keyword>
<evidence type="ECO:0000256" key="2">
    <source>
        <dbReference type="ARBA" id="ARBA00004123"/>
    </source>
</evidence>
<dbReference type="InterPro" id="IPR002013">
    <property type="entry name" value="SAC_dom"/>
</dbReference>
<dbReference type="FunFam" id="3.60.10.10:FF:000003">
    <property type="entry name" value="Synaptojanin-1 isoform 1"/>
    <property type="match status" value="1"/>
</dbReference>
<dbReference type="PANTHER" id="PTHR12214">
    <property type="entry name" value="GC-RICH SEQUENCE DNA-BINDING FACTOR"/>
    <property type="match status" value="1"/>
</dbReference>
<keyword evidence="14" id="KW-0443">Lipid metabolism</keyword>
<dbReference type="InterPro" id="IPR021298">
    <property type="entry name" value="CFAP298"/>
</dbReference>
<feature type="compositionally biased region" description="Low complexity" evidence="21">
    <location>
        <begin position="2002"/>
        <end position="2025"/>
    </location>
</feature>
<feature type="compositionally biased region" description="Low complexity" evidence="21">
    <location>
        <begin position="2203"/>
        <end position="2212"/>
    </location>
</feature>
<dbReference type="CDD" id="cd12719">
    <property type="entry name" value="RRM_SYNJ1"/>
    <property type="match status" value="1"/>
</dbReference>
<keyword evidence="12" id="KW-0378">Hydrolase</keyword>
<evidence type="ECO:0000256" key="1">
    <source>
        <dbReference type="ARBA" id="ARBA00001786"/>
    </source>
</evidence>
<evidence type="ECO:0000259" key="22">
    <source>
        <dbReference type="PROSITE" id="PS50102"/>
    </source>
</evidence>
<sequence length="2857" mass="320163">MFRKARRVNVRKRNDSEEEDEERDEEPPQEPGPAAGTGGEGPGEASMALAAGSGLLPLPPGCVPLALPGSPAAFACAAGYGAALGLGLGLMGADRAGLGALPAPALLSSPPPPQQQGNGLPGAGRPKEKKRPRENKEVPRASLLSFQDEEEETEEVFKVKKSSYSKKIVKQLKKEYKEDLEKSKVRTEVNSPTDVEPPLDKTGQIKDIGQEDGTANSEHGEEEMEVESEKEEEKTKAGGAFSSALSSLNVLRPGEIPDAAFIHAARKKRQMARELGDFTPVDSEPGKSRLVREDENDASDDEDDDEKRRIVFTVKEKSQRQKIAEEIGIEGSDDEALGAGEQDEELSRWEQEQIRKGINIPQVQPSQPAEVNNMYYQTTYQTLSYGSSYGVPYTYTAYGSSETKSQKTDNTVPFKTPSNEMTPVTIDLVKKQLKDRLDSMKELHKANRQQYEKHQQSREDSIKAIERLEGSSGGIGEQYKFLQEMRGYVQDLLECFSEKVPLINELESAMHQLYKQRASRLVQRRQDDIKDESSEFSSHSNKALMAPNLESFGRDRVIYQEQVKRRTAEREARRTRRRQAREQTGKMADHLEGLSSDDEETSTDITNFNMERDRILKESSKVFEDVLESFYSIDCIKSQFEAWRSKYFASYKDAYIGLCLPKLFNPLIRLQLLIWTPLEGKCRDFETMLWFESLLFYGCEEQEQVKDDADISLLPTIVERVVLPKLTVISENIWDPFSTTQTSRMVEMVQKLVDGYPSVVNAENKNTQMLLKALLLRMRRTLDDDVFMPLYPKNVLENKNSGPYLFFQRQFWSSVKLLGNFLQWYGILSNKTLQELSIDGLLNRYILMAFQNSEYGEDSIKKAQSVIACFPKQWFINLKGDKTISQLENFCRYLVHLADTIYRNSIGCSDVEKRNAREHIKQIIKLLASIRALDHAVTVANDHNCTPLNSYIANGRWRGRTATDKGKMAFSKGYRVYHKLDPLPFSVIVETRNREECLMFESGAVAVLSAAEKDTIKNTYSKVMDAYGLLGVLRLNLGDTLLHYLVLVTGCMSVGKIQDSEVFRVTSTEFVSLRIEPTDEDRISEVRKVLNSGNFYFAWSATGVSLDLSLNAHRSMQEHTTDNRFFWNQSLHLHLKHYGVNCDDWLLRLMCGGVEIRTIYAAHKQAKACLISRLSCERAGTRFNVRGTNDDGHVANFVETEQVIYLDDSVSSFIQIRGSVPLFWEQPGLQVGSHRVRMSRGFEANAPAFDRHFQTLKNLYGKQIIVNLLGAKEGEHMLSKAFQSHLKASEHSADIKMVNFDYHQMVKGGKAEKLHSVLKPQVQKFLECGFFYFDGKEVKRSQSGTVRTNCLDCLDRTNSVQAFFGLEMLTKQLEVLGLAEKPQLVTRFQEVFRSMWSVNGDSVSKIYAGTGALEGKAKAGKLKDGARSVTRTIQNNFFDSSKQEAIDVLLLGNTLNSDLADKARALLTTSSLRVSEQSLQSASVKVLKSMCENFYKYAKPKKIRVCVGTWNVNGGKQFRSIAFRNQTLTDWLLDAPKLAGVHEFQDRKSKPVDIFAIGFEEMVELNAGNIVNASTTNQKLWAAELQKTISRDYKYVLLASEQLVGVCLFVFIRPQHAPFIRDVAVDTVKTGMGGATGNKGAVAIRMLFHTSSLCFVCSHFAAGQSQVKERNEDFVEIARKLSFPMGRMLFSHDYIFWCGDFNYRIDIPNEEVKDLIRQQNWDPLIAGDQLINQKNSGQIFRGFLEGKINFAPTYKYDLFSDDYDTSEKCRTPAWTDRILWRRRKWPFDRSAEDLDLLNASFHDDTNVPYTWNPGTLLHYGRAELKTSDHRPVVALIDIDIFEIEAEERQKVYKEVIAMQGPPDGTIMVSIRSSSAEENYFDDYLIDELLQKFASYGEVILIRFVEDKMWVTFLEGSSALNVMNLNGTELLGRIINISLKNPDWIRTLEEEMNLEKINIGLPSSTSSTLLCEDAEVTADYDMEGDIDDYSAEVEEILPQHLQPTSGSGLGTSPSSSPRSSPCQSPTLSDGPTLPVRPSRAPTKTPGPPVSTHTEPQHSTQQKESSQSLEPKRPPPPRPVAPPARPAPPQRPPPPSGLGAPPSPGVARREVEAPKSPGTQRKDNLVRNQPPPSTGISGAGTAGYGTTRPTVPPRAGVISAPQSHVRPSGGRPAPETQTKPAEPPRVKTAANILTGSPVLPEPLKPQAAGPTQPTTQPPPVLKMQEPLIPVASHPSQTSAPQSLEPPQPPPRSRSSHSLPSESAPLQQQTKTNGTYCTKLETQLNSDPFEDLSFQLLVSKMQTSVRTSHLPTLNQKELIQLPSATQRNADALNTINCMPAMPPIPAFNTSQEHKRSSPNPFITGLNCTNPFTERTPSAGNPFRTETQESEITSRLLEGRAACNPFPSLTPPSCNTSKPVFSVDAPENTFCLRSKSLMVKNVQRKAWVTFDDDEENFNAKLKPSKSVTDFKQISSRKSAGCPDLLCTEQNTFLGSDFNFDNDWNKSSTDCFYTMPARRPPAPPVPSRTTSNRSPADPFTSLAPKRQREGRKRKGGGPAPGGVKVARRSDSDMVRLHVKRADESQFLLEAAGSTRLAELAPLVARIYNGRLKVQRLCSEMEDLAEHGVYLPYNMQGLTDEQIEELKLKDEWADKCVPSGGSVFKKDEIGRRNGHAPNEKMQQVIKKTIEEAKALISKKQVQANVCVTMEMVKDALDQLRGAVMIVYPMGLPPHDPVRMELEDKEDLSGTHAGLEVIKESEAQLWWAGKELKETKLLSDYVGKNEKTTIIVKIQKKGQGAPGREPLISHEEQKQMMMYYYKKQEELKKLEEDDDDSFLNAEWADNHALKRQFHGVKDIKWGPR</sequence>
<evidence type="ECO:0000256" key="4">
    <source>
        <dbReference type="ARBA" id="ARBA00008943"/>
    </source>
</evidence>
<feature type="region of interest" description="Disordered" evidence="21">
    <location>
        <begin position="269"/>
        <end position="345"/>
    </location>
</feature>
<feature type="compositionally biased region" description="Polar residues" evidence="21">
    <location>
        <begin position="2049"/>
        <end position="2067"/>
    </location>
</feature>
<feature type="compositionally biased region" description="Pro residues" evidence="21">
    <location>
        <begin position="2072"/>
        <end position="2102"/>
    </location>
</feature>
<dbReference type="InterPro" id="IPR022783">
    <property type="entry name" value="GCFC_dom"/>
</dbReference>
<feature type="compositionally biased region" description="Low complexity" evidence="21">
    <location>
        <begin position="2253"/>
        <end position="2262"/>
    </location>
</feature>
<dbReference type="Gene3D" id="3.30.70.330">
    <property type="match status" value="1"/>
</dbReference>
<organism evidence="24 25">
    <name type="scientific">Patagioenas fasciata monilis</name>
    <dbReference type="NCBI Taxonomy" id="372326"/>
    <lineage>
        <taxon>Eukaryota</taxon>
        <taxon>Metazoa</taxon>
        <taxon>Chordata</taxon>
        <taxon>Craniata</taxon>
        <taxon>Vertebrata</taxon>
        <taxon>Euteleostomi</taxon>
        <taxon>Archelosauria</taxon>
        <taxon>Archosauria</taxon>
        <taxon>Dinosauria</taxon>
        <taxon>Saurischia</taxon>
        <taxon>Theropoda</taxon>
        <taxon>Coelurosauria</taxon>
        <taxon>Aves</taxon>
        <taxon>Neognathae</taxon>
        <taxon>Neoaves</taxon>
        <taxon>Columbimorphae</taxon>
        <taxon>Columbiformes</taxon>
        <taxon>Columbidae</taxon>
        <taxon>Patagioenas</taxon>
    </lineage>
</organism>
<feature type="region of interest" description="Disordered" evidence="21">
    <location>
        <begin position="100"/>
        <end position="158"/>
    </location>
</feature>
<feature type="compositionally biased region" description="Basic and acidic residues" evidence="21">
    <location>
        <begin position="306"/>
        <end position="325"/>
    </location>
</feature>
<feature type="domain" description="SAC" evidence="23">
    <location>
        <begin position="1086"/>
        <end position="1409"/>
    </location>
</feature>